<dbReference type="AlphaFoldDB" id="A0A9Q4ZJS6"/>
<dbReference type="Proteomes" id="UP000603463">
    <property type="component" value="Unassembled WGS sequence"/>
</dbReference>
<evidence type="ECO:0000256" key="1">
    <source>
        <dbReference type="SAM" id="Phobius"/>
    </source>
</evidence>
<keyword evidence="1" id="KW-0812">Transmembrane</keyword>
<dbReference type="EMBL" id="WVBC01000007">
    <property type="protein sequence ID" value="NKT77840.1"/>
    <property type="molecule type" value="Genomic_DNA"/>
</dbReference>
<reference evidence="2" key="1">
    <citation type="journal article" date="2020" name="Environ. Microbiol.">
        <title>The novel and transferable erm(51) gene confers Macrolides, Lincosamides, and Streptogramins B (MLSB) resistance to clonal Rhodococcus equi in the environment.</title>
        <authorList>
            <person name="Huber L."/>
            <person name="Giguere S."/>
            <person name="Slovis N.M."/>
            <person name="Alvarez-Narvaez S."/>
            <person name="Hart K.A."/>
            <person name="Greiter M."/>
            <person name="Morris E.R.A."/>
            <person name="Cohen N.D."/>
        </authorList>
    </citation>
    <scope>NUCLEOTIDE SEQUENCE</scope>
    <source>
        <strain evidence="2">Lh_116_1</strain>
    </source>
</reference>
<evidence type="ECO:0000313" key="2">
    <source>
        <dbReference type="EMBL" id="NKT77840.1"/>
    </source>
</evidence>
<gene>
    <name evidence="2" type="ORF">GS882_06555</name>
</gene>
<keyword evidence="1" id="KW-1133">Transmembrane helix</keyword>
<evidence type="ECO:0000313" key="3">
    <source>
        <dbReference type="Proteomes" id="UP000603463"/>
    </source>
</evidence>
<sequence length="56" mass="5812">MPFTYSIANGIGIGFISYVVLAAAGGNAKKIHPLLWIVAALFVAYFAVGPITDAVT</sequence>
<proteinExistence type="predicted"/>
<comment type="caution">
    <text evidence="2">The sequence shown here is derived from an EMBL/GenBank/DDBJ whole genome shotgun (WGS) entry which is preliminary data.</text>
</comment>
<protein>
    <submittedName>
        <fullName evidence="2">Uncharacterized protein</fullName>
    </submittedName>
</protein>
<organism evidence="2 3">
    <name type="scientific">Rhodococcus hoagii</name>
    <name type="common">Corynebacterium equii</name>
    <dbReference type="NCBI Taxonomy" id="43767"/>
    <lineage>
        <taxon>Bacteria</taxon>
        <taxon>Bacillati</taxon>
        <taxon>Actinomycetota</taxon>
        <taxon>Actinomycetes</taxon>
        <taxon>Mycobacteriales</taxon>
        <taxon>Nocardiaceae</taxon>
        <taxon>Prescottella</taxon>
    </lineage>
</organism>
<feature type="transmembrane region" description="Helical" evidence="1">
    <location>
        <begin position="33"/>
        <end position="52"/>
    </location>
</feature>
<name>A0A9Q4ZJS6_RHOHA</name>
<keyword evidence="1" id="KW-0472">Membrane</keyword>
<accession>A0A9Q4ZJS6</accession>
<feature type="transmembrane region" description="Helical" evidence="1">
    <location>
        <begin position="6"/>
        <end position="26"/>
    </location>
</feature>